<reference evidence="1 2" key="1">
    <citation type="submission" date="2016-09" db="EMBL/GenBank/DDBJ databases">
        <authorList>
            <person name="Capua I."/>
            <person name="De Benedictis P."/>
            <person name="Joannis T."/>
            <person name="Lombin L.H."/>
            <person name="Cattoli G."/>
        </authorList>
    </citation>
    <scope>NUCLEOTIDE SEQUENCE [LARGE SCALE GENOMIC DNA]</scope>
    <source>
        <strain evidence="1 2">ANC 4671</strain>
    </source>
</reference>
<protein>
    <submittedName>
        <fullName evidence="1">Uncharacterized protein</fullName>
    </submittedName>
</protein>
<accession>A0A1E7RC58</accession>
<dbReference type="AlphaFoldDB" id="A0A1E7RC58"/>
<evidence type="ECO:0000313" key="1">
    <source>
        <dbReference type="EMBL" id="OEY96944.1"/>
    </source>
</evidence>
<dbReference type="Proteomes" id="UP000185895">
    <property type="component" value="Unassembled WGS sequence"/>
</dbReference>
<name>A0A1E7RC58_9GAMM</name>
<dbReference type="EMBL" id="MKKK01000017">
    <property type="protein sequence ID" value="OEY96944.1"/>
    <property type="molecule type" value="Genomic_DNA"/>
</dbReference>
<gene>
    <name evidence="1" type="ORF">BJI46_11725</name>
</gene>
<dbReference type="STRING" id="1262585.BJI46_11725"/>
<dbReference type="RefSeq" id="WP_070069644.1">
    <property type="nucleotide sequence ID" value="NZ_MKKK01000017.1"/>
</dbReference>
<proteinExistence type="predicted"/>
<keyword evidence="2" id="KW-1185">Reference proteome</keyword>
<sequence length="132" mass="15162">MTNQTIFNDPRVLPEEKRDLILVSVDGQFIAPVTYCASHDAFHSIVGTVKPYMVHQWAYADELHNLLGISQVSPDLLEKLKQRAKRESNDKDKAEKIFEALMKAMLKVPPEDFFRGEQTNGFGRDISRFRQP</sequence>
<evidence type="ECO:0000313" key="2">
    <source>
        <dbReference type="Proteomes" id="UP000185895"/>
    </source>
</evidence>
<dbReference type="OrthoDB" id="9991629at2"/>
<comment type="caution">
    <text evidence="1">The sequence shown here is derived from an EMBL/GenBank/DDBJ whole genome shotgun (WGS) entry which is preliminary data.</text>
</comment>
<organism evidence="1 2">
    <name type="scientific">Acinetobacter qingfengensis</name>
    <dbReference type="NCBI Taxonomy" id="1262585"/>
    <lineage>
        <taxon>Bacteria</taxon>
        <taxon>Pseudomonadati</taxon>
        <taxon>Pseudomonadota</taxon>
        <taxon>Gammaproteobacteria</taxon>
        <taxon>Moraxellales</taxon>
        <taxon>Moraxellaceae</taxon>
        <taxon>Acinetobacter</taxon>
    </lineage>
</organism>